<evidence type="ECO:0000259" key="1">
    <source>
        <dbReference type="Pfam" id="PF01408"/>
    </source>
</evidence>
<evidence type="ECO:0000313" key="3">
    <source>
        <dbReference type="EMBL" id="PZX64694.1"/>
    </source>
</evidence>
<protein>
    <submittedName>
        <fullName evidence="3">Putative dehydrogenase</fullName>
    </submittedName>
</protein>
<dbReference type="SUPFAM" id="SSF55347">
    <property type="entry name" value="Glyceraldehyde-3-phosphate dehydrogenase-like, C-terminal domain"/>
    <property type="match status" value="1"/>
</dbReference>
<dbReference type="Gene3D" id="3.40.50.720">
    <property type="entry name" value="NAD(P)-binding Rossmann-like Domain"/>
    <property type="match status" value="1"/>
</dbReference>
<sequence>MIKVALIGAGKMGISHLAILGAHSDVKVVGVTDTSKLVTDVLSKYGSFNCYSDYKKMLEAEKPEAVFVAAPTKYHTEIVSELLKRNIHVFVEKPFSLNTHEGKTLVQLAKEKKLINQVGYHNKFLGTFEEAKQLISEGFLGKIQHFTGEAYGPVVVKPKQDTWRSKPTEGGGCLMDYASHVIDLINYLIAPVENVHGSILKSFYSDTVEDAVYALLETSSKISGVLSVNWSDETYRKMSTSLTIIGTNGKIIVDATELKVFFKDNQCPTNYTKGWNIRHINELTQPVDFYLRGEEYSLQVDYFIKAVQGKVPNIINTFESALLTDMAIEQIKNFKNN</sequence>
<dbReference type="RefSeq" id="WP_111293846.1">
    <property type="nucleotide sequence ID" value="NZ_QKZV01000002.1"/>
</dbReference>
<dbReference type="AlphaFoldDB" id="A0A2W7RWK4"/>
<comment type="caution">
    <text evidence="3">The sequence shown here is derived from an EMBL/GenBank/DDBJ whole genome shotgun (WGS) entry which is preliminary data.</text>
</comment>
<feature type="domain" description="Gfo/Idh/MocA-like oxidoreductase N-terminal" evidence="1">
    <location>
        <begin position="2"/>
        <end position="120"/>
    </location>
</feature>
<accession>A0A2W7RWK4</accession>
<keyword evidence="4" id="KW-1185">Reference proteome</keyword>
<evidence type="ECO:0000313" key="4">
    <source>
        <dbReference type="Proteomes" id="UP000249720"/>
    </source>
</evidence>
<dbReference type="Pfam" id="PF01408">
    <property type="entry name" value="GFO_IDH_MocA"/>
    <property type="match status" value="1"/>
</dbReference>
<proteinExistence type="predicted"/>
<evidence type="ECO:0000259" key="2">
    <source>
        <dbReference type="Pfam" id="PF22725"/>
    </source>
</evidence>
<reference evidence="3 4" key="1">
    <citation type="submission" date="2018-06" db="EMBL/GenBank/DDBJ databases">
        <title>Genomic Encyclopedia of Archaeal and Bacterial Type Strains, Phase II (KMG-II): from individual species to whole genera.</title>
        <authorList>
            <person name="Goeker M."/>
        </authorList>
    </citation>
    <scope>NUCLEOTIDE SEQUENCE [LARGE SCALE GENOMIC DNA]</scope>
    <source>
        <strain evidence="3 4">DSM 23241</strain>
    </source>
</reference>
<gene>
    <name evidence="3" type="ORF">LX80_00894</name>
</gene>
<dbReference type="EMBL" id="QKZV01000002">
    <property type="protein sequence ID" value="PZX64694.1"/>
    <property type="molecule type" value="Genomic_DNA"/>
</dbReference>
<dbReference type="InterPro" id="IPR055170">
    <property type="entry name" value="GFO_IDH_MocA-like_dom"/>
</dbReference>
<dbReference type="SUPFAM" id="SSF51735">
    <property type="entry name" value="NAD(P)-binding Rossmann-fold domains"/>
    <property type="match status" value="1"/>
</dbReference>
<dbReference type="PANTHER" id="PTHR43249">
    <property type="entry name" value="UDP-N-ACETYL-2-AMINO-2-DEOXY-D-GLUCURONATE OXIDASE"/>
    <property type="match status" value="1"/>
</dbReference>
<feature type="domain" description="GFO/IDH/MocA-like oxidoreductase" evidence="2">
    <location>
        <begin position="128"/>
        <end position="251"/>
    </location>
</feature>
<dbReference type="InterPro" id="IPR000683">
    <property type="entry name" value="Gfo/Idh/MocA-like_OxRdtase_N"/>
</dbReference>
<dbReference type="Gene3D" id="3.30.360.10">
    <property type="entry name" value="Dihydrodipicolinate Reductase, domain 2"/>
    <property type="match status" value="1"/>
</dbReference>
<dbReference type="Pfam" id="PF22725">
    <property type="entry name" value="GFO_IDH_MocA_C3"/>
    <property type="match status" value="1"/>
</dbReference>
<dbReference type="Proteomes" id="UP000249720">
    <property type="component" value="Unassembled WGS sequence"/>
</dbReference>
<dbReference type="InterPro" id="IPR052515">
    <property type="entry name" value="Gfo/Idh/MocA_Oxidoreductase"/>
</dbReference>
<dbReference type="PANTHER" id="PTHR43249:SF1">
    <property type="entry name" value="D-GLUCOSIDE 3-DEHYDROGENASE"/>
    <property type="match status" value="1"/>
</dbReference>
<name>A0A2W7RWK4_9BACT</name>
<organism evidence="3 4">
    <name type="scientific">Hydrotalea sandarakina</name>
    <dbReference type="NCBI Taxonomy" id="1004304"/>
    <lineage>
        <taxon>Bacteria</taxon>
        <taxon>Pseudomonadati</taxon>
        <taxon>Bacteroidota</taxon>
        <taxon>Chitinophagia</taxon>
        <taxon>Chitinophagales</taxon>
        <taxon>Chitinophagaceae</taxon>
        <taxon>Hydrotalea</taxon>
    </lineage>
</organism>
<dbReference type="InterPro" id="IPR036291">
    <property type="entry name" value="NAD(P)-bd_dom_sf"/>
</dbReference>
<dbReference type="GO" id="GO:0000166">
    <property type="term" value="F:nucleotide binding"/>
    <property type="evidence" value="ECO:0007669"/>
    <property type="project" value="InterPro"/>
</dbReference>
<dbReference type="OrthoDB" id="9781031at2"/>